<evidence type="ECO:0000256" key="5">
    <source>
        <dbReference type="ARBA" id="ARBA00023239"/>
    </source>
</evidence>
<dbReference type="NCBIfam" id="TIGR00196">
    <property type="entry name" value="yjeF_cterm"/>
    <property type="match status" value="1"/>
</dbReference>
<dbReference type="RefSeq" id="WP_307354411.1">
    <property type="nucleotide sequence ID" value="NZ_JAGINO010000009.1"/>
</dbReference>
<dbReference type="EC" id="4.2.1.136" evidence="6"/>
<comment type="function">
    <text evidence="6">Catalyzes the dehydration of the S-form of NAD(P)HX at the expense of ADP, which is converted to AMP. Together with NAD(P)HX epimerase, which catalyzes the epimerization of the S- and R-forms, the enzyme allows the repair of both epimers of NAD(P)HX, a damaged form of NAD(P)H that is a result of enzymatic or heat-dependent hydration.</text>
</comment>
<name>A0ABU0MKU7_9PROT</name>
<accession>A0ABU0MKU7</accession>
<dbReference type="EMBL" id="JAUSVU010000009">
    <property type="protein sequence ID" value="MDQ0533974.1"/>
    <property type="molecule type" value="Genomic_DNA"/>
</dbReference>
<comment type="catalytic activity">
    <reaction evidence="6">
        <text>(6S)-NADPHX + ADP = AMP + phosphate + NADPH + H(+)</text>
        <dbReference type="Rhea" id="RHEA:32235"/>
        <dbReference type="ChEBI" id="CHEBI:15378"/>
        <dbReference type="ChEBI" id="CHEBI:43474"/>
        <dbReference type="ChEBI" id="CHEBI:57783"/>
        <dbReference type="ChEBI" id="CHEBI:64076"/>
        <dbReference type="ChEBI" id="CHEBI:456215"/>
        <dbReference type="ChEBI" id="CHEBI:456216"/>
        <dbReference type="EC" id="4.2.1.136"/>
    </reaction>
</comment>
<evidence type="ECO:0000256" key="2">
    <source>
        <dbReference type="ARBA" id="ARBA00022840"/>
    </source>
</evidence>
<dbReference type="CDD" id="cd01171">
    <property type="entry name" value="YXKO-related"/>
    <property type="match status" value="1"/>
</dbReference>
<dbReference type="SUPFAM" id="SSF53613">
    <property type="entry name" value="Ribokinase-like"/>
    <property type="match status" value="1"/>
</dbReference>
<feature type="binding site" evidence="6">
    <location>
        <position position="117"/>
    </location>
    <ligand>
        <name>(6S)-NADPHX</name>
        <dbReference type="ChEBI" id="CHEBI:64076"/>
    </ligand>
</feature>
<evidence type="ECO:0000256" key="3">
    <source>
        <dbReference type="ARBA" id="ARBA00022857"/>
    </source>
</evidence>
<comment type="catalytic activity">
    <reaction evidence="6">
        <text>(6S)-NADHX + ADP = AMP + phosphate + NADH + H(+)</text>
        <dbReference type="Rhea" id="RHEA:32223"/>
        <dbReference type="ChEBI" id="CHEBI:15378"/>
        <dbReference type="ChEBI" id="CHEBI:43474"/>
        <dbReference type="ChEBI" id="CHEBI:57945"/>
        <dbReference type="ChEBI" id="CHEBI:64074"/>
        <dbReference type="ChEBI" id="CHEBI:456215"/>
        <dbReference type="ChEBI" id="CHEBI:456216"/>
        <dbReference type="EC" id="4.2.1.136"/>
    </reaction>
</comment>
<dbReference type="Pfam" id="PF01256">
    <property type="entry name" value="Carb_kinase"/>
    <property type="match status" value="1"/>
</dbReference>
<sequence>MNDSQEIAVTPDLLRSMPLPQPDGDGDKEARGRVLVVAGSVPVPGGALLAGIGALRAGAGKLQVATAASVAPHLGLVLPEALVVGLPETPDGAIAAEAAAVLADRAGRCETVLIGPGMIDEEEVAALTGALLRRLDPAEAGPRLVLDAVALAGLGRDPAPLLRHPGRAVATPHAGEMAALLGCTRDEVAADPLAAARAAAARLQTVVALKGGCTRIVTPGGTCWAYRGGTVGLATSGSGDTLAGIVAGLMARGASPEQAAIWGVFLHGEAGNRLSRRIGPLGFLARELLAEVPGVMAELAAG</sequence>
<comment type="caution">
    <text evidence="6">Lacks conserved residue(s) required for the propagation of feature annotation.</text>
</comment>
<evidence type="ECO:0000313" key="10">
    <source>
        <dbReference type="Proteomes" id="UP001244552"/>
    </source>
</evidence>
<feature type="binding site" evidence="6">
    <location>
        <begin position="210"/>
        <end position="214"/>
    </location>
    <ligand>
        <name>AMP</name>
        <dbReference type="ChEBI" id="CHEBI:456215"/>
    </ligand>
</feature>
<feature type="binding site" evidence="6">
    <location>
        <position position="239"/>
    </location>
    <ligand>
        <name>AMP</name>
        <dbReference type="ChEBI" id="CHEBI:456215"/>
    </ligand>
</feature>
<keyword evidence="5 6" id="KW-0456">Lyase</keyword>
<feature type="domain" description="YjeF C-terminal" evidence="8">
    <location>
        <begin position="10"/>
        <end position="299"/>
    </location>
</feature>
<evidence type="ECO:0000256" key="1">
    <source>
        <dbReference type="ARBA" id="ARBA00022741"/>
    </source>
</evidence>
<comment type="cofactor">
    <cofactor evidence="6">
        <name>Mg(2+)</name>
        <dbReference type="ChEBI" id="CHEBI:18420"/>
    </cofactor>
</comment>
<evidence type="ECO:0000259" key="8">
    <source>
        <dbReference type="PROSITE" id="PS51383"/>
    </source>
</evidence>
<comment type="subunit">
    <text evidence="6">Homotetramer.</text>
</comment>
<dbReference type="PANTHER" id="PTHR12592">
    <property type="entry name" value="ATP-DEPENDENT (S)-NAD(P)H-HYDRATE DEHYDRATASE FAMILY MEMBER"/>
    <property type="match status" value="1"/>
</dbReference>
<protein>
    <recommendedName>
        <fullName evidence="6">ADP-dependent (S)-NAD(P)H-hydrate dehydratase</fullName>
        <ecNumber evidence="6">4.2.1.136</ecNumber>
    </recommendedName>
    <alternativeName>
        <fullName evidence="6">ADP-dependent NAD(P)HX dehydratase</fullName>
    </alternativeName>
</protein>
<feature type="binding site" evidence="6">
    <location>
        <position position="173"/>
    </location>
    <ligand>
        <name>(6S)-NADPHX</name>
        <dbReference type="ChEBI" id="CHEBI:64076"/>
    </ligand>
</feature>
<feature type="region of interest" description="Disordered" evidence="7">
    <location>
        <begin position="1"/>
        <end position="28"/>
    </location>
</feature>
<keyword evidence="4 6" id="KW-0520">NAD</keyword>
<dbReference type="Proteomes" id="UP001244552">
    <property type="component" value="Unassembled WGS sequence"/>
</dbReference>
<gene>
    <name evidence="6" type="primary">nnrD</name>
    <name evidence="9" type="ORF">QO018_002841</name>
</gene>
<feature type="binding site" evidence="6">
    <location>
        <position position="240"/>
    </location>
    <ligand>
        <name>(6S)-NADPHX</name>
        <dbReference type="ChEBI" id="CHEBI:64076"/>
    </ligand>
</feature>
<proteinExistence type="inferred from homology"/>
<evidence type="ECO:0000313" key="9">
    <source>
        <dbReference type="EMBL" id="MDQ0533974.1"/>
    </source>
</evidence>
<comment type="caution">
    <text evidence="9">The sequence shown here is derived from an EMBL/GenBank/DDBJ whole genome shotgun (WGS) entry which is preliminary data.</text>
</comment>
<organism evidence="9 10">
    <name type="scientific">Azospirillum picis</name>
    <dbReference type="NCBI Taxonomy" id="488438"/>
    <lineage>
        <taxon>Bacteria</taxon>
        <taxon>Pseudomonadati</taxon>
        <taxon>Pseudomonadota</taxon>
        <taxon>Alphaproteobacteria</taxon>
        <taxon>Rhodospirillales</taxon>
        <taxon>Azospirillaceae</taxon>
        <taxon>Azospirillum</taxon>
    </lineage>
</organism>
<dbReference type="InterPro" id="IPR029056">
    <property type="entry name" value="Ribokinase-like"/>
</dbReference>
<evidence type="ECO:0000256" key="7">
    <source>
        <dbReference type="SAM" id="MobiDB-lite"/>
    </source>
</evidence>
<dbReference type="PANTHER" id="PTHR12592:SF0">
    <property type="entry name" value="ATP-DEPENDENT (S)-NAD(P)H-HYDRATE DEHYDRATASE"/>
    <property type="match status" value="1"/>
</dbReference>
<reference evidence="9 10" key="1">
    <citation type="submission" date="2023-07" db="EMBL/GenBank/DDBJ databases">
        <title>Genomic Encyclopedia of Type Strains, Phase IV (KMG-IV): sequencing the most valuable type-strain genomes for metagenomic binning, comparative biology and taxonomic classification.</title>
        <authorList>
            <person name="Goeker M."/>
        </authorList>
    </citation>
    <scope>NUCLEOTIDE SEQUENCE [LARGE SCALE GENOMIC DNA]</scope>
    <source>
        <strain evidence="9 10">DSM 19922</strain>
    </source>
</reference>
<evidence type="ECO:0000256" key="4">
    <source>
        <dbReference type="ARBA" id="ARBA00023027"/>
    </source>
</evidence>
<comment type="similarity">
    <text evidence="6">Belongs to the NnrD/CARKD family.</text>
</comment>
<dbReference type="HAMAP" id="MF_01965">
    <property type="entry name" value="NADHX_dehydratase"/>
    <property type="match status" value="1"/>
</dbReference>
<keyword evidence="2 6" id="KW-0067">ATP-binding</keyword>
<dbReference type="Gene3D" id="3.40.1190.20">
    <property type="match status" value="1"/>
</dbReference>
<evidence type="ECO:0000256" key="6">
    <source>
        <dbReference type="HAMAP-Rule" id="MF_01965"/>
    </source>
</evidence>
<dbReference type="PROSITE" id="PS51383">
    <property type="entry name" value="YJEF_C_3"/>
    <property type="match status" value="1"/>
</dbReference>
<keyword evidence="10" id="KW-1185">Reference proteome</keyword>
<keyword evidence="3 6" id="KW-0521">NADP</keyword>
<keyword evidence="1 6" id="KW-0547">Nucleotide-binding</keyword>
<dbReference type="InterPro" id="IPR000631">
    <property type="entry name" value="CARKD"/>
</dbReference>